<sequence>MNAIKDRIARPENRLENHLKRASIPRTAKSAGGNHRSVIIGARDNGPILNIDIIFIRFMAQKLSVTPEPNGATRIGTKQPTSSRISRYLYCALTAKTFAEKQFVLIIAIAITTAAILNVLQNEGGVTVTGAHDDGGLMENGRDGDYCDKIGQQTSYGSGLEAMDLCEIMFGYWPCLDKIERQQRDHFREICDQENRRDPWKLAAEYLFGSPVVYEYENYHHLQ</sequence>
<keyword evidence="1" id="KW-1133">Transmembrane helix</keyword>
<keyword evidence="1" id="KW-0472">Membrane</keyword>
<dbReference type="EMBL" id="KQ990520">
    <property type="protein sequence ID" value="KZV53246.1"/>
    <property type="molecule type" value="Genomic_DNA"/>
</dbReference>
<protein>
    <submittedName>
        <fullName evidence="2">Uncharacterized protein</fullName>
    </submittedName>
</protein>
<keyword evidence="3" id="KW-1185">Reference proteome</keyword>
<dbReference type="OrthoDB" id="768992at2759"/>
<dbReference type="Proteomes" id="UP000250235">
    <property type="component" value="Unassembled WGS sequence"/>
</dbReference>
<keyword evidence="1" id="KW-0812">Transmembrane</keyword>
<reference evidence="2 3" key="1">
    <citation type="journal article" date="2015" name="Proc. Natl. Acad. Sci. U.S.A.">
        <title>The resurrection genome of Boea hygrometrica: A blueprint for survival of dehydration.</title>
        <authorList>
            <person name="Xiao L."/>
            <person name="Yang G."/>
            <person name="Zhang L."/>
            <person name="Yang X."/>
            <person name="Zhao S."/>
            <person name="Ji Z."/>
            <person name="Zhou Q."/>
            <person name="Hu M."/>
            <person name="Wang Y."/>
            <person name="Chen M."/>
            <person name="Xu Y."/>
            <person name="Jin H."/>
            <person name="Xiao X."/>
            <person name="Hu G."/>
            <person name="Bao F."/>
            <person name="Hu Y."/>
            <person name="Wan P."/>
            <person name="Li L."/>
            <person name="Deng X."/>
            <person name="Kuang T."/>
            <person name="Xiang C."/>
            <person name="Zhu J.K."/>
            <person name="Oliver M.J."/>
            <person name="He Y."/>
        </authorList>
    </citation>
    <scope>NUCLEOTIDE SEQUENCE [LARGE SCALE GENOMIC DNA]</scope>
    <source>
        <strain evidence="3">cv. XS01</strain>
    </source>
</reference>
<evidence type="ECO:0000313" key="2">
    <source>
        <dbReference type="EMBL" id="KZV53246.1"/>
    </source>
</evidence>
<name>A0A2Z7D833_9LAMI</name>
<feature type="transmembrane region" description="Helical" evidence="1">
    <location>
        <begin position="103"/>
        <end position="120"/>
    </location>
</feature>
<gene>
    <name evidence="2" type="ORF">F511_21503</name>
</gene>
<organism evidence="2 3">
    <name type="scientific">Dorcoceras hygrometricum</name>
    <dbReference type="NCBI Taxonomy" id="472368"/>
    <lineage>
        <taxon>Eukaryota</taxon>
        <taxon>Viridiplantae</taxon>
        <taxon>Streptophyta</taxon>
        <taxon>Embryophyta</taxon>
        <taxon>Tracheophyta</taxon>
        <taxon>Spermatophyta</taxon>
        <taxon>Magnoliopsida</taxon>
        <taxon>eudicotyledons</taxon>
        <taxon>Gunneridae</taxon>
        <taxon>Pentapetalae</taxon>
        <taxon>asterids</taxon>
        <taxon>lamiids</taxon>
        <taxon>Lamiales</taxon>
        <taxon>Gesneriaceae</taxon>
        <taxon>Didymocarpoideae</taxon>
        <taxon>Trichosporeae</taxon>
        <taxon>Loxocarpinae</taxon>
        <taxon>Dorcoceras</taxon>
    </lineage>
</organism>
<dbReference type="AlphaFoldDB" id="A0A2Z7D833"/>
<proteinExistence type="predicted"/>
<evidence type="ECO:0000313" key="3">
    <source>
        <dbReference type="Proteomes" id="UP000250235"/>
    </source>
</evidence>
<evidence type="ECO:0000256" key="1">
    <source>
        <dbReference type="SAM" id="Phobius"/>
    </source>
</evidence>
<accession>A0A2Z7D833</accession>